<sequence>AEAGLRMNDSVPALLSRIRADVTPAEWMLINRLGLSGIRYYSRIARNHAMLQALIERWNPEKNTFYLPTGEMTVTLEDVFRILRLPITGKPVYQALPSAARGAITAVFGPYARDLTQRGLTFTYGVMYAAHPEETRLAVILMIAVGYYALPRADGGRFPKALMCVIWEMIERNVTFAWAPAYLAELYRGLWACRPIQSGETGVQRLGFRRWVQTEQEARSQAVTGDIEFYRQIWERVTIADICWRPYGNYMVTENIAEELRGVERLRWIAGHRPGEYERIPIDRVRRQFGFVQDIPQAYRPYMRIDAEAVFSPPQPTPPEGPEEVAADRRVMDAGTTEAYRLWWVAELQGVRDRPDIAVITAERDRLQRLVQQLQTQVNETRGLLVVAESRAERLEAGVLHARGRIHMLQERLADQWVVPIAVVPLRTERPGERGRRSRSSPSSG</sequence>
<feature type="domain" description="Aminotransferase-like plant mobile" evidence="2">
    <location>
        <begin position="43"/>
        <end position="190"/>
    </location>
</feature>
<accession>A0AA38H1A7</accession>
<evidence type="ECO:0000313" key="4">
    <source>
        <dbReference type="Proteomes" id="UP000824469"/>
    </source>
</evidence>
<name>A0AA38H1A7_TAXCH</name>
<dbReference type="EMBL" id="JAHRHJ020000001">
    <property type="protein sequence ID" value="KAH9330720.1"/>
    <property type="molecule type" value="Genomic_DNA"/>
</dbReference>
<dbReference type="InterPro" id="IPR019557">
    <property type="entry name" value="AminoTfrase-like_pln_mobile"/>
</dbReference>
<keyword evidence="4" id="KW-1185">Reference proteome</keyword>
<dbReference type="AlphaFoldDB" id="A0AA38H1A7"/>
<keyword evidence="1" id="KW-0175">Coiled coil</keyword>
<comment type="caution">
    <text evidence="3">The sequence shown here is derived from an EMBL/GenBank/DDBJ whole genome shotgun (WGS) entry which is preliminary data.</text>
</comment>
<organism evidence="3 4">
    <name type="scientific">Taxus chinensis</name>
    <name type="common">Chinese yew</name>
    <name type="synonym">Taxus wallichiana var. chinensis</name>
    <dbReference type="NCBI Taxonomy" id="29808"/>
    <lineage>
        <taxon>Eukaryota</taxon>
        <taxon>Viridiplantae</taxon>
        <taxon>Streptophyta</taxon>
        <taxon>Embryophyta</taxon>
        <taxon>Tracheophyta</taxon>
        <taxon>Spermatophyta</taxon>
        <taxon>Pinopsida</taxon>
        <taxon>Pinidae</taxon>
        <taxon>Conifers II</taxon>
        <taxon>Cupressales</taxon>
        <taxon>Taxaceae</taxon>
        <taxon>Taxus</taxon>
    </lineage>
</organism>
<gene>
    <name evidence="3" type="ORF">KI387_002828</name>
</gene>
<dbReference type="PANTHER" id="PTHR46033:SF1">
    <property type="entry name" value="PROTEIN MAIN-LIKE 2"/>
    <property type="match status" value="1"/>
</dbReference>
<proteinExistence type="predicted"/>
<evidence type="ECO:0000259" key="2">
    <source>
        <dbReference type="Pfam" id="PF10536"/>
    </source>
</evidence>
<dbReference type="Pfam" id="PF10536">
    <property type="entry name" value="PMD"/>
    <property type="match status" value="1"/>
</dbReference>
<dbReference type="PANTHER" id="PTHR46033">
    <property type="entry name" value="PROTEIN MAIN-LIKE 2"/>
    <property type="match status" value="1"/>
</dbReference>
<dbReference type="GO" id="GO:0010073">
    <property type="term" value="P:meristem maintenance"/>
    <property type="evidence" value="ECO:0007669"/>
    <property type="project" value="InterPro"/>
</dbReference>
<feature type="coiled-coil region" evidence="1">
    <location>
        <begin position="357"/>
        <end position="384"/>
    </location>
</feature>
<feature type="non-terminal residue" evidence="3">
    <location>
        <position position="1"/>
    </location>
</feature>
<protein>
    <recommendedName>
        <fullName evidence="2">Aminotransferase-like plant mobile domain-containing protein</fullName>
    </recommendedName>
</protein>
<dbReference type="Proteomes" id="UP000824469">
    <property type="component" value="Unassembled WGS sequence"/>
</dbReference>
<reference evidence="3 4" key="1">
    <citation type="journal article" date="2021" name="Nat. Plants">
        <title>The Taxus genome provides insights into paclitaxel biosynthesis.</title>
        <authorList>
            <person name="Xiong X."/>
            <person name="Gou J."/>
            <person name="Liao Q."/>
            <person name="Li Y."/>
            <person name="Zhou Q."/>
            <person name="Bi G."/>
            <person name="Li C."/>
            <person name="Du R."/>
            <person name="Wang X."/>
            <person name="Sun T."/>
            <person name="Guo L."/>
            <person name="Liang H."/>
            <person name="Lu P."/>
            <person name="Wu Y."/>
            <person name="Zhang Z."/>
            <person name="Ro D.K."/>
            <person name="Shang Y."/>
            <person name="Huang S."/>
            <person name="Yan J."/>
        </authorList>
    </citation>
    <scope>NUCLEOTIDE SEQUENCE [LARGE SCALE GENOMIC DNA]</scope>
    <source>
        <strain evidence="3">Ta-2019</strain>
    </source>
</reference>
<evidence type="ECO:0000313" key="3">
    <source>
        <dbReference type="EMBL" id="KAH9330720.1"/>
    </source>
</evidence>
<dbReference type="InterPro" id="IPR044824">
    <property type="entry name" value="MAIN-like"/>
</dbReference>
<dbReference type="OMA" id="QPAYYEI"/>
<evidence type="ECO:0000256" key="1">
    <source>
        <dbReference type="SAM" id="Coils"/>
    </source>
</evidence>